<accession>A0ABS6RXR7</accession>
<protein>
    <submittedName>
        <fullName evidence="9">TolC family protein</fullName>
    </submittedName>
</protein>
<evidence type="ECO:0000256" key="8">
    <source>
        <dbReference type="SAM" id="Phobius"/>
    </source>
</evidence>
<keyword evidence="5 8" id="KW-0812">Transmembrane</keyword>
<keyword evidence="8" id="KW-1133">Transmembrane helix</keyword>
<feature type="transmembrane region" description="Helical" evidence="8">
    <location>
        <begin position="20"/>
        <end position="42"/>
    </location>
</feature>
<dbReference type="EMBL" id="JABXWD010000068">
    <property type="protein sequence ID" value="MBV6341048.1"/>
    <property type="molecule type" value="Genomic_DNA"/>
</dbReference>
<evidence type="ECO:0000313" key="9">
    <source>
        <dbReference type="EMBL" id="MBV6341048.1"/>
    </source>
</evidence>
<dbReference type="Pfam" id="PF02321">
    <property type="entry name" value="OEP"/>
    <property type="match status" value="2"/>
</dbReference>
<evidence type="ECO:0000256" key="3">
    <source>
        <dbReference type="ARBA" id="ARBA00022448"/>
    </source>
</evidence>
<evidence type="ECO:0000256" key="5">
    <source>
        <dbReference type="ARBA" id="ARBA00022692"/>
    </source>
</evidence>
<dbReference type="PANTHER" id="PTHR30026">
    <property type="entry name" value="OUTER MEMBRANE PROTEIN TOLC"/>
    <property type="match status" value="1"/>
</dbReference>
<name>A0ABS6RXR7_9BACT</name>
<reference evidence="9 10" key="1">
    <citation type="journal article" date="2020" name="J Geophys Res Biogeosci">
        <title>Magnetotaxis as an Adaptation to Enable Bacterial Shuttling of Microbial Sulfur and Sulfur Cycling Across Aquatic Oxic#Anoxic Interfaces.</title>
        <authorList>
            <person name="Li J."/>
            <person name="Liu P."/>
            <person name="Wang J."/>
            <person name="Roberts A.P."/>
            <person name="Pan Y."/>
        </authorList>
    </citation>
    <scope>NUCLEOTIDE SEQUENCE [LARGE SCALE GENOMIC DNA]</scope>
    <source>
        <strain evidence="9 10">MYR-1_YQ</strain>
    </source>
</reference>
<comment type="caution">
    <text evidence="9">The sequence shown here is derived from an EMBL/GenBank/DDBJ whole genome shotgun (WGS) entry which is preliminary data.</text>
</comment>
<evidence type="ECO:0000256" key="1">
    <source>
        <dbReference type="ARBA" id="ARBA00004442"/>
    </source>
</evidence>
<evidence type="ECO:0000256" key="7">
    <source>
        <dbReference type="ARBA" id="ARBA00023237"/>
    </source>
</evidence>
<evidence type="ECO:0000256" key="2">
    <source>
        <dbReference type="ARBA" id="ARBA00007613"/>
    </source>
</evidence>
<keyword evidence="7" id="KW-0998">Cell outer membrane</keyword>
<comment type="similarity">
    <text evidence="2">Belongs to the outer membrane factor (OMF) (TC 1.B.17) family.</text>
</comment>
<keyword evidence="4" id="KW-1134">Transmembrane beta strand</keyword>
<dbReference type="InterPro" id="IPR051906">
    <property type="entry name" value="TolC-like"/>
</dbReference>
<sequence>MSISEVDTESPVESHRNVRVASSVIQIGVWLISLWMLPALLFGADVSHPYSLEELYRYALQTSETIKISQEDIYIAEQQKNKAVAAVLPKVSAFSLYTQYNRDKVVSGGMVMQPNSSASGGVRLDESLSLGGKEFKAIDMAEKSIEKNRYDYDSVTEGYLYGIAGAFYDCLKAKKSVEIAQANVGRLTLYRDAARTRLLAGEVTKTALLRAEAELSTATTEVLQAQNDLKIKKATLKKLAGLKDDFTDDFDVRDTPPVTHDLANCIAGDIECLTQTAINRRAELKSYTTASEIAQKTIESAISSAWPTLSVEGVLMKKDDNPGWLFDNTEIAYATVKLTLPLYEGGTRQANIREARAKQRQSELAVEYLKKTISLDVESAWLQYLTQGGVINALRDTVTYAADNYHSVNRQFDAGLATTLDVMDANNLLVTSERRLSEAIYGYEMAYLKLKRSIGIPLSALD</sequence>
<dbReference type="Proteomes" id="UP001196980">
    <property type="component" value="Unassembled WGS sequence"/>
</dbReference>
<keyword evidence="3" id="KW-0813">Transport</keyword>
<evidence type="ECO:0000256" key="4">
    <source>
        <dbReference type="ARBA" id="ARBA00022452"/>
    </source>
</evidence>
<comment type="subcellular location">
    <subcellularLocation>
        <location evidence="1">Cell outer membrane</location>
    </subcellularLocation>
</comment>
<dbReference type="InterPro" id="IPR003423">
    <property type="entry name" value="OMP_efflux"/>
</dbReference>
<evidence type="ECO:0000313" key="10">
    <source>
        <dbReference type="Proteomes" id="UP001196980"/>
    </source>
</evidence>
<gene>
    <name evidence="9" type="ORF">HWQ67_05575</name>
</gene>
<organism evidence="9 10">
    <name type="scientific">Candidatus Magnetobacterium casense</name>
    <dbReference type="NCBI Taxonomy" id="1455061"/>
    <lineage>
        <taxon>Bacteria</taxon>
        <taxon>Pseudomonadati</taxon>
        <taxon>Nitrospirota</taxon>
        <taxon>Thermodesulfovibrionia</taxon>
        <taxon>Thermodesulfovibrionales</taxon>
        <taxon>Candidatus Magnetobacteriaceae</taxon>
        <taxon>Candidatus Magnetobacterium</taxon>
    </lineage>
</organism>
<keyword evidence="10" id="KW-1185">Reference proteome</keyword>
<keyword evidence="6 8" id="KW-0472">Membrane</keyword>
<dbReference type="RefSeq" id="WP_218251660.1">
    <property type="nucleotide sequence ID" value="NZ_JABXWD010000068.1"/>
</dbReference>
<proteinExistence type="inferred from homology"/>
<evidence type="ECO:0000256" key="6">
    <source>
        <dbReference type="ARBA" id="ARBA00023136"/>
    </source>
</evidence>
<dbReference type="PANTHER" id="PTHR30026:SF20">
    <property type="entry name" value="OUTER MEMBRANE PROTEIN TOLC"/>
    <property type="match status" value="1"/>
</dbReference>